<dbReference type="EC" id="2.7.13.3" evidence="2"/>
<dbReference type="Gene3D" id="2.10.70.100">
    <property type="match status" value="1"/>
</dbReference>
<dbReference type="InterPro" id="IPR036097">
    <property type="entry name" value="HisK_dim/P_sf"/>
</dbReference>
<keyword evidence="7" id="KW-0067">ATP-binding</keyword>
<dbReference type="SMART" id="SM00387">
    <property type="entry name" value="HATPase_c"/>
    <property type="match status" value="1"/>
</dbReference>
<dbReference type="SUPFAM" id="SSF47384">
    <property type="entry name" value="Homodimeric domain of signal transducing histidine kinase"/>
    <property type="match status" value="1"/>
</dbReference>
<dbReference type="CDD" id="cd00082">
    <property type="entry name" value="HisKA"/>
    <property type="match status" value="1"/>
</dbReference>
<dbReference type="SUPFAM" id="SSF55785">
    <property type="entry name" value="PYP-like sensor domain (PAS domain)"/>
    <property type="match status" value="4"/>
</dbReference>
<gene>
    <name evidence="14" type="ORF">K0U00_17205</name>
</gene>
<dbReference type="InterPro" id="IPR001610">
    <property type="entry name" value="PAC"/>
</dbReference>
<dbReference type="Gene3D" id="3.30.450.20">
    <property type="entry name" value="PAS domain"/>
    <property type="match status" value="4"/>
</dbReference>
<dbReference type="CDD" id="cd00130">
    <property type="entry name" value="PAS"/>
    <property type="match status" value="4"/>
</dbReference>
<accession>A0ABS7C4B4</accession>
<evidence type="ECO:0000259" key="12">
    <source>
        <dbReference type="PROSITE" id="PS50112"/>
    </source>
</evidence>
<keyword evidence="3 9" id="KW-0597">Phosphoprotein</keyword>
<dbReference type="InterPro" id="IPR000700">
    <property type="entry name" value="PAS-assoc_C"/>
</dbReference>
<dbReference type="InterPro" id="IPR004358">
    <property type="entry name" value="Sig_transdc_His_kin-like_C"/>
</dbReference>
<dbReference type="InterPro" id="IPR013655">
    <property type="entry name" value="PAS_fold_3"/>
</dbReference>
<dbReference type="SUPFAM" id="SSF55874">
    <property type="entry name" value="ATPase domain of HSP90 chaperone/DNA topoisomerase II/histidine kinase"/>
    <property type="match status" value="1"/>
</dbReference>
<dbReference type="PROSITE" id="PS50110">
    <property type="entry name" value="RESPONSE_REGULATORY"/>
    <property type="match status" value="1"/>
</dbReference>
<comment type="caution">
    <text evidence="14">The sequence shown here is derived from an EMBL/GenBank/DDBJ whole genome shotgun (WGS) entry which is preliminary data.</text>
</comment>
<feature type="domain" description="PAS" evidence="12">
    <location>
        <begin position="138"/>
        <end position="198"/>
    </location>
</feature>
<evidence type="ECO:0000256" key="9">
    <source>
        <dbReference type="PROSITE-ProRule" id="PRU00169"/>
    </source>
</evidence>
<proteinExistence type="predicted"/>
<dbReference type="PROSITE" id="PS50112">
    <property type="entry name" value="PAS"/>
    <property type="match status" value="3"/>
</dbReference>
<feature type="domain" description="PAC" evidence="13">
    <location>
        <begin position="206"/>
        <end position="258"/>
    </location>
</feature>
<evidence type="ECO:0000256" key="3">
    <source>
        <dbReference type="ARBA" id="ARBA00022553"/>
    </source>
</evidence>
<dbReference type="SMART" id="SM00091">
    <property type="entry name" value="PAS"/>
    <property type="match status" value="4"/>
</dbReference>
<dbReference type="InterPro" id="IPR001789">
    <property type="entry name" value="Sig_transdc_resp-reg_receiver"/>
</dbReference>
<keyword evidence="5" id="KW-0547">Nucleotide-binding</keyword>
<dbReference type="SMART" id="SM00448">
    <property type="entry name" value="REC"/>
    <property type="match status" value="1"/>
</dbReference>
<evidence type="ECO:0000259" key="10">
    <source>
        <dbReference type="PROSITE" id="PS50109"/>
    </source>
</evidence>
<dbReference type="Pfam" id="PF00512">
    <property type="entry name" value="HisKA"/>
    <property type="match status" value="1"/>
</dbReference>
<reference evidence="14 15" key="1">
    <citation type="submission" date="2021-07" db="EMBL/GenBank/DDBJ databases">
        <title>Paenibacillus radiodurans sp. nov., isolated from the southeastern edge of Tengger Desert.</title>
        <authorList>
            <person name="Zhang G."/>
        </authorList>
    </citation>
    <scope>NUCLEOTIDE SEQUENCE [LARGE SCALE GENOMIC DNA]</scope>
    <source>
        <strain evidence="14 15">CCM 7311</strain>
    </source>
</reference>
<protein>
    <recommendedName>
        <fullName evidence="2">histidine kinase</fullName>
        <ecNumber evidence="2">2.7.13.3</ecNumber>
    </recommendedName>
</protein>
<keyword evidence="4" id="KW-0808">Transferase</keyword>
<organism evidence="14 15">
    <name type="scientific">Paenibacillus sepulcri</name>
    <dbReference type="NCBI Taxonomy" id="359917"/>
    <lineage>
        <taxon>Bacteria</taxon>
        <taxon>Bacillati</taxon>
        <taxon>Bacillota</taxon>
        <taxon>Bacilli</taxon>
        <taxon>Bacillales</taxon>
        <taxon>Paenibacillaceae</taxon>
        <taxon>Paenibacillus</taxon>
    </lineage>
</organism>
<comment type="catalytic activity">
    <reaction evidence="1">
        <text>ATP + protein L-histidine = ADP + protein N-phospho-L-histidine.</text>
        <dbReference type="EC" id="2.7.13.3"/>
    </reaction>
</comment>
<dbReference type="Pfam" id="PF13426">
    <property type="entry name" value="PAS_9"/>
    <property type="match status" value="1"/>
</dbReference>
<evidence type="ECO:0000313" key="15">
    <source>
        <dbReference type="Proteomes" id="UP001519887"/>
    </source>
</evidence>
<dbReference type="EMBL" id="JAHZIK010000429">
    <property type="protein sequence ID" value="MBW7455767.1"/>
    <property type="molecule type" value="Genomic_DNA"/>
</dbReference>
<dbReference type="PRINTS" id="PR00344">
    <property type="entry name" value="BCTRLSENSOR"/>
</dbReference>
<evidence type="ECO:0000256" key="2">
    <source>
        <dbReference type="ARBA" id="ARBA00012438"/>
    </source>
</evidence>
<dbReference type="InterPro" id="IPR003594">
    <property type="entry name" value="HATPase_dom"/>
</dbReference>
<dbReference type="Pfam" id="PF02518">
    <property type="entry name" value="HATPase_c"/>
    <property type="match status" value="1"/>
</dbReference>
<evidence type="ECO:0000256" key="8">
    <source>
        <dbReference type="ARBA" id="ARBA00023012"/>
    </source>
</evidence>
<feature type="modified residue" description="4-aspartylphosphate" evidence="9">
    <location>
        <position position="806"/>
    </location>
</feature>
<evidence type="ECO:0000259" key="13">
    <source>
        <dbReference type="PROSITE" id="PS50113"/>
    </source>
</evidence>
<evidence type="ECO:0000259" key="11">
    <source>
        <dbReference type="PROSITE" id="PS50110"/>
    </source>
</evidence>
<feature type="domain" description="PAS" evidence="12">
    <location>
        <begin position="376"/>
        <end position="420"/>
    </location>
</feature>
<keyword evidence="15" id="KW-1185">Reference proteome</keyword>
<feature type="domain" description="Histidine kinase" evidence="10">
    <location>
        <begin position="508"/>
        <end position="730"/>
    </location>
</feature>
<evidence type="ECO:0000256" key="4">
    <source>
        <dbReference type="ARBA" id="ARBA00022679"/>
    </source>
</evidence>
<dbReference type="Pfam" id="PF08447">
    <property type="entry name" value="PAS_3"/>
    <property type="match status" value="3"/>
</dbReference>
<dbReference type="SUPFAM" id="SSF52172">
    <property type="entry name" value="CheY-like"/>
    <property type="match status" value="1"/>
</dbReference>
<dbReference type="InterPro" id="IPR000014">
    <property type="entry name" value="PAS"/>
</dbReference>
<dbReference type="Gene3D" id="1.10.287.130">
    <property type="match status" value="1"/>
</dbReference>
<keyword evidence="6" id="KW-0418">Kinase</keyword>
<feature type="domain" description="PAC" evidence="13">
    <location>
        <begin position="323"/>
        <end position="375"/>
    </location>
</feature>
<evidence type="ECO:0000256" key="6">
    <source>
        <dbReference type="ARBA" id="ARBA00022777"/>
    </source>
</evidence>
<evidence type="ECO:0000256" key="7">
    <source>
        <dbReference type="ARBA" id="ARBA00022840"/>
    </source>
</evidence>
<feature type="domain" description="PAS" evidence="12">
    <location>
        <begin position="8"/>
        <end position="78"/>
    </location>
</feature>
<dbReference type="InterPro" id="IPR003661">
    <property type="entry name" value="HisK_dim/P_dom"/>
</dbReference>
<dbReference type="Gene3D" id="3.40.50.2300">
    <property type="match status" value="1"/>
</dbReference>
<evidence type="ECO:0000256" key="5">
    <source>
        <dbReference type="ARBA" id="ARBA00022741"/>
    </source>
</evidence>
<sequence length="878" mass="98395">MQKVQIDHVALFEQIHTHAPIGVAVMSIGGKWLKVNPAFCSLTGYTENELTGLTSADIAHPEDIETEALGIRTLLEGDSTVFEMEKRYRTRGGGSVWTSTQLSLAGDERDNKPLYILCYIQETSRSKANAAEQGMMEAGELYRLITEHAWDIISCSNSDGIIQYCSPSVRELLGYEPEEVIGQSNIELYHPQDLESIQASAFADNGIFTYRIRHKDGHYLWFETTTTIIRDEQGRIRNIFGISRDISERKNTEENLAEAQRIAALGSWDWDIIQQEIRFSDQLYRILNLDIGGLPDDLLSLFHPEDRELIPRHLQEAMKSDSYSAEFRSLQPDGSVKYLNTRVSVTFDESGAPVKMNGITQDITESKKIELKLQESIERYTSLKKYNHDAVLSLDLEGNIINTNAMAEKLTGYSIQEMIGMKVSVFIGADKLSRILSDEIMAERQINAFNHKDGHSTEVLTTLAPIIINKKNVGWYIIAKDITEQRKLLIAKEAAENTNKAKSEFLAMMSHEIRTPMNGVIGMTDLLLESTSLDEKQQEYVQIISKSGNTLLNIINDILDFSKIESGRTEMLEIPFNIMDCLNETLGILLPRAQEKNLEIHTYFRNKWPETLIGDPERLKQVLMNLIGNAVKFTDNGSIAVSIERLTDDDDQVRLKFVIKDTGIGIPQEKIKHLFEPFYRVDDFMIRKTEGTGLGLAISKKLIGLLGGEIWVEQAEPQGTVFAFTVRLRKAGQQTSLQLQGSESEGNAQGSNQQALNILIAEDNKVNQLVLQKMLESQGHLTSIAVNGSEVVQMAEAGSYDIIFMDVQMPVMNGLEAAEMIKRTLPPESCPYIIAVTANALKGDQEKCLAAGMDAYMSKPIKSATIAEFIEVARRKTS</sequence>
<evidence type="ECO:0000313" key="14">
    <source>
        <dbReference type="EMBL" id="MBW7455767.1"/>
    </source>
</evidence>
<dbReference type="SMART" id="SM00388">
    <property type="entry name" value="HisKA"/>
    <property type="match status" value="1"/>
</dbReference>
<dbReference type="InterPro" id="IPR005467">
    <property type="entry name" value="His_kinase_dom"/>
</dbReference>
<keyword evidence="8" id="KW-0902">Two-component regulatory system</keyword>
<dbReference type="InterPro" id="IPR035965">
    <property type="entry name" value="PAS-like_dom_sf"/>
</dbReference>
<evidence type="ECO:0000256" key="1">
    <source>
        <dbReference type="ARBA" id="ARBA00000085"/>
    </source>
</evidence>
<dbReference type="PROSITE" id="PS50109">
    <property type="entry name" value="HIS_KIN"/>
    <property type="match status" value="1"/>
</dbReference>
<dbReference type="InterPro" id="IPR011006">
    <property type="entry name" value="CheY-like_superfamily"/>
</dbReference>
<dbReference type="Proteomes" id="UP001519887">
    <property type="component" value="Unassembled WGS sequence"/>
</dbReference>
<dbReference type="RefSeq" id="WP_210046247.1">
    <property type="nucleotide sequence ID" value="NZ_JBHLVU010000076.1"/>
</dbReference>
<feature type="domain" description="Response regulatory" evidence="11">
    <location>
        <begin position="757"/>
        <end position="874"/>
    </location>
</feature>
<dbReference type="InterPro" id="IPR036890">
    <property type="entry name" value="HATPase_C_sf"/>
</dbReference>
<dbReference type="NCBIfam" id="TIGR00229">
    <property type="entry name" value="sensory_box"/>
    <property type="match status" value="4"/>
</dbReference>
<dbReference type="CDD" id="cd17546">
    <property type="entry name" value="REC_hyHK_CKI1_RcsC-like"/>
    <property type="match status" value="1"/>
</dbReference>
<dbReference type="Gene3D" id="3.30.565.10">
    <property type="entry name" value="Histidine kinase-like ATPase, C-terminal domain"/>
    <property type="match status" value="1"/>
</dbReference>
<dbReference type="CDD" id="cd16922">
    <property type="entry name" value="HATPase_EvgS-ArcB-TorS-like"/>
    <property type="match status" value="1"/>
</dbReference>
<dbReference type="PANTHER" id="PTHR45339:SF1">
    <property type="entry name" value="HYBRID SIGNAL TRANSDUCTION HISTIDINE KINASE J"/>
    <property type="match status" value="1"/>
</dbReference>
<dbReference type="PROSITE" id="PS50113">
    <property type="entry name" value="PAC"/>
    <property type="match status" value="2"/>
</dbReference>
<name>A0ABS7C4B4_9BACL</name>
<dbReference type="Pfam" id="PF00072">
    <property type="entry name" value="Response_reg"/>
    <property type="match status" value="1"/>
</dbReference>
<dbReference type="PANTHER" id="PTHR45339">
    <property type="entry name" value="HYBRID SIGNAL TRANSDUCTION HISTIDINE KINASE J"/>
    <property type="match status" value="1"/>
</dbReference>
<dbReference type="SMART" id="SM00086">
    <property type="entry name" value="PAC"/>
    <property type="match status" value="4"/>
</dbReference>